<dbReference type="GO" id="GO:0016874">
    <property type="term" value="F:ligase activity"/>
    <property type="evidence" value="ECO:0007669"/>
    <property type="project" value="UniProtKB-KW"/>
</dbReference>
<evidence type="ECO:0000313" key="2">
    <source>
        <dbReference type="EMBL" id="CAA9227910.1"/>
    </source>
</evidence>
<proteinExistence type="predicted"/>
<dbReference type="PROSITE" id="PS51733">
    <property type="entry name" value="BPL_LPL_CATALYTIC"/>
    <property type="match status" value="1"/>
</dbReference>
<name>A0A6J4HP46_9BACT</name>
<dbReference type="PANTHER" id="PTHR43679:SF2">
    <property type="entry name" value="OCTANOYL-[GCVH]:PROTEIN N-OCTANOYLTRANSFERASE"/>
    <property type="match status" value="1"/>
</dbReference>
<dbReference type="AlphaFoldDB" id="A0A6J4HP46"/>
<gene>
    <name evidence="2" type="ORF">AVDCRST_MAG42-952</name>
</gene>
<protein>
    <submittedName>
        <fullName evidence="2">Lipoate-protein ligase A</fullName>
    </submittedName>
</protein>
<organism evidence="2">
    <name type="scientific">uncultured Chthoniobacterales bacterium</name>
    <dbReference type="NCBI Taxonomy" id="1836801"/>
    <lineage>
        <taxon>Bacteria</taxon>
        <taxon>Pseudomonadati</taxon>
        <taxon>Verrucomicrobiota</taxon>
        <taxon>Spartobacteria</taxon>
        <taxon>Chthoniobacterales</taxon>
        <taxon>environmental samples</taxon>
    </lineage>
</organism>
<dbReference type="Pfam" id="PF21948">
    <property type="entry name" value="LplA-B_cat"/>
    <property type="match status" value="1"/>
</dbReference>
<dbReference type="Gene3D" id="3.30.930.10">
    <property type="entry name" value="Bira Bifunctional Protein, Domain 2"/>
    <property type="match status" value="1"/>
</dbReference>
<dbReference type="InterPro" id="IPR045864">
    <property type="entry name" value="aa-tRNA-synth_II/BPL/LPL"/>
</dbReference>
<sequence>MFDALHVYSGGEAHSAAMNMAVDEALLETASTAVLRFYGWRKPSLSFGYFGRFADVAEEHAHRELVRRWTGGGIVYHGSDLTYSIILPPDEASRFRSSRAVYAQVHGAIRQALAARLPVELAPSAAPKVSEACFANAVESDVISDGKKIAGAAQRRTRAGLLHQGSIQGETLPAGFCDDFARALCPAFASISYAPETVARATTIAREKYATREWLHRR</sequence>
<dbReference type="SUPFAM" id="SSF55681">
    <property type="entry name" value="Class II aaRS and biotin synthetases"/>
    <property type="match status" value="1"/>
</dbReference>
<dbReference type="EMBL" id="CADCTA010000048">
    <property type="protein sequence ID" value="CAA9227910.1"/>
    <property type="molecule type" value="Genomic_DNA"/>
</dbReference>
<evidence type="ECO:0000259" key="1">
    <source>
        <dbReference type="PROSITE" id="PS51733"/>
    </source>
</evidence>
<dbReference type="InterPro" id="IPR004143">
    <property type="entry name" value="BPL_LPL_catalytic"/>
</dbReference>
<feature type="domain" description="BPL/LPL catalytic" evidence="1">
    <location>
        <begin position="29"/>
        <end position="214"/>
    </location>
</feature>
<reference evidence="2" key="1">
    <citation type="submission" date="2020-02" db="EMBL/GenBank/DDBJ databases">
        <authorList>
            <person name="Meier V. D."/>
        </authorList>
    </citation>
    <scope>NUCLEOTIDE SEQUENCE</scope>
    <source>
        <strain evidence="2">AVDCRST_MAG42</strain>
    </source>
</reference>
<accession>A0A6J4HP46</accession>
<dbReference type="InterPro" id="IPR050664">
    <property type="entry name" value="Octanoyltrans_LipM/LipL"/>
</dbReference>
<keyword evidence="2" id="KW-0436">Ligase</keyword>
<dbReference type="PANTHER" id="PTHR43679">
    <property type="entry name" value="OCTANOYLTRANSFERASE LIPM-RELATED"/>
    <property type="match status" value="1"/>
</dbReference>